<dbReference type="InterPro" id="IPR017039">
    <property type="entry name" value="Virul_fac_BrkB"/>
</dbReference>
<evidence type="ECO:0000256" key="1">
    <source>
        <dbReference type="ARBA" id="ARBA00004651"/>
    </source>
</evidence>
<organism evidence="7 8">
    <name type="scientific">Rubinisphaera brasiliensis (strain ATCC 49424 / DSM 5305 / JCM 21570 / IAM 15109 / NBRC 103401 / IFAM 1448)</name>
    <name type="common">Planctomyces brasiliensis</name>
    <dbReference type="NCBI Taxonomy" id="756272"/>
    <lineage>
        <taxon>Bacteria</taxon>
        <taxon>Pseudomonadati</taxon>
        <taxon>Planctomycetota</taxon>
        <taxon>Planctomycetia</taxon>
        <taxon>Planctomycetales</taxon>
        <taxon>Planctomycetaceae</taxon>
        <taxon>Rubinisphaera</taxon>
    </lineage>
</organism>
<keyword evidence="3 6" id="KW-0812">Transmembrane</keyword>
<accession>F0SIV3</accession>
<dbReference type="PANTHER" id="PTHR30213:SF1">
    <property type="entry name" value="INNER MEMBRANE PROTEIN YHJD"/>
    <property type="match status" value="1"/>
</dbReference>
<feature type="transmembrane region" description="Helical" evidence="6">
    <location>
        <begin position="91"/>
        <end position="115"/>
    </location>
</feature>
<evidence type="ECO:0000256" key="2">
    <source>
        <dbReference type="ARBA" id="ARBA00022475"/>
    </source>
</evidence>
<feature type="transmembrane region" description="Helical" evidence="6">
    <location>
        <begin position="27"/>
        <end position="51"/>
    </location>
</feature>
<keyword evidence="2" id="KW-1003">Cell membrane</keyword>
<sequence length="283" mass="30806">MIRSLFGMIRQIIANWSLHQNSRNAAAIAYFSLFTLAPILVFATMIAGMVISEQAAEYEIRNLLSSWIGASGQQIADSIFTNAHFFKHGPVLIIASTLVLIYGASSSVAQLRLALNGIFDESERVDVDSRMHSFLIGRVLSAVSMIVFILLIVALLIAGVALHSQSALLKQWGSTLPLTIGLVSTAVSVSIQTVLFALVYQYLPPLKRWDRTTWIGALFAAVLFELGRWGFGIYLARSSVANAYGPSNAIVAFLVWTFFATQSLLLGAEVKAFLSQGKDSLSN</sequence>
<dbReference type="Proteomes" id="UP000006860">
    <property type="component" value="Chromosome"/>
</dbReference>
<reference evidence="8" key="1">
    <citation type="submission" date="2011-02" db="EMBL/GenBank/DDBJ databases">
        <title>The complete genome of Planctomyces brasiliensis DSM 5305.</title>
        <authorList>
            <person name="Lucas S."/>
            <person name="Copeland A."/>
            <person name="Lapidus A."/>
            <person name="Bruce D."/>
            <person name="Goodwin L."/>
            <person name="Pitluck S."/>
            <person name="Kyrpides N."/>
            <person name="Mavromatis K."/>
            <person name="Pagani I."/>
            <person name="Ivanova N."/>
            <person name="Ovchinnikova G."/>
            <person name="Lu M."/>
            <person name="Detter J.C."/>
            <person name="Han C."/>
            <person name="Land M."/>
            <person name="Hauser L."/>
            <person name="Markowitz V."/>
            <person name="Cheng J.-F."/>
            <person name="Hugenholtz P."/>
            <person name="Woyke T."/>
            <person name="Wu D."/>
            <person name="Tindall B."/>
            <person name="Pomrenke H.G."/>
            <person name="Brambilla E."/>
            <person name="Klenk H.-P."/>
            <person name="Eisen J.A."/>
        </authorList>
    </citation>
    <scope>NUCLEOTIDE SEQUENCE [LARGE SCALE GENOMIC DNA]</scope>
    <source>
        <strain evidence="8">ATCC 49424 / DSM 5305 / JCM 21570 / NBRC 103401 / IFAM 1448</strain>
    </source>
</reference>
<dbReference type="Pfam" id="PF03631">
    <property type="entry name" value="Virul_fac_BrkB"/>
    <property type="match status" value="1"/>
</dbReference>
<dbReference type="HOGENOM" id="CLU_045539_5_1_0"/>
<feature type="transmembrane region" description="Helical" evidence="6">
    <location>
        <begin position="178"/>
        <end position="203"/>
    </location>
</feature>
<feature type="transmembrane region" description="Helical" evidence="6">
    <location>
        <begin position="215"/>
        <end position="236"/>
    </location>
</feature>
<keyword evidence="8" id="KW-1185">Reference proteome</keyword>
<gene>
    <name evidence="7" type="ordered locus">Plabr_4229</name>
</gene>
<feature type="transmembrane region" description="Helical" evidence="6">
    <location>
        <begin position="135"/>
        <end position="158"/>
    </location>
</feature>
<dbReference type="PIRSF" id="PIRSF035875">
    <property type="entry name" value="RNase_BN"/>
    <property type="match status" value="1"/>
</dbReference>
<dbReference type="PANTHER" id="PTHR30213">
    <property type="entry name" value="INNER MEMBRANE PROTEIN YHJD"/>
    <property type="match status" value="1"/>
</dbReference>
<protein>
    <submittedName>
        <fullName evidence="7">Ribonuclease BN</fullName>
    </submittedName>
</protein>
<evidence type="ECO:0000313" key="8">
    <source>
        <dbReference type="Proteomes" id="UP000006860"/>
    </source>
</evidence>
<keyword evidence="4 6" id="KW-1133">Transmembrane helix</keyword>
<dbReference type="OrthoDB" id="9797028at2"/>
<keyword evidence="5 6" id="KW-0472">Membrane</keyword>
<evidence type="ECO:0000256" key="3">
    <source>
        <dbReference type="ARBA" id="ARBA00022692"/>
    </source>
</evidence>
<name>F0SIV3_RUBBR</name>
<dbReference type="STRING" id="756272.Plabr_4229"/>
<dbReference type="eggNOG" id="COG1295">
    <property type="taxonomic scope" value="Bacteria"/>
</dbReference>
<dbReference type="GO" id="GO:0005886">
    <property type="term" value="C:plasma membrane"/>
    <property type="evidence" value="ECO:0007669"/>
    <property type="project" value="UniProtKB-SubCell"/>
</dbReference>
<dbReference type="EMBL" id="CP002546">
    <property type="protein sequence ID" value="ADY61802.1"/>
    <property type="molecule type" value="Genomic_DNA"/>
</dbReference>
<proteinExistence type="predicted"/>
<comment type="subcellular location">
    <subcellularLocation>
        <location evidence="1">Cell membrane</location>
        <topology evidence="1">Multi-pass membrane protein</topology>
    </subcellularLocation>
</comment>
<evidence type="ECO:0000256" key="4">
    <source>
        <dbReference type="ARBA" id="ARBA00022989"/>
    </source>
</evidence>
<evidence type="ECO:0000313" key="7">
    <source>
        <dbReference type="EMBL" id="ADY61802.1"/>
    </source>
</evidence>
<feature type="transmembrane region" description="Helical" evidence="6">
    <location>
        <begin position="248"/>
        <end position="268"/>
    </location>
</feature>
<dbReference type="KEGG" id="pbs:Plabr_4229"/>
<evidence type="ECO:0000256" key="6">
    <source>
        <dbReference type="SAM" id="Phobius"/>
    </source>
</evidence>
<evidence type="ECO:0000256" key="5">
    <source>
        <dbReference type="ARBA" id="ARBA00023136"/>
    </source>
</evidence>
<dbReference type="AlphaFoldDB" id="F0SIV3"/>